<name>A0A261EYG8_9BIFI</name>
<dbReference type="RefSeq" id="WP_094690995.1">
    <property type="nucleotide sequence ID" value="NZ_MWWQ01000006.1"/>
</dbReference>
<proteinExistence type="predicted"/>
<organism evidence="2 3">
    <name type="scientific">Pseudoscardovia suis</name>
    <dbReference type="NCBI Taxonomy" id="987063"/>
    <lineage>
        <taxon>Bacteria</taxon>
        <taxon>Bacillati</taxon>
        <taxon>Actinomycetota</taxon>
        <taxon>Actinomycetes</taxon>
        <taxon>Bifidobacteriales</taxon>
        <taxon>Bifidobacteriaceae</taxon>
        <taxon>Pseudoscardovia</taxon>
    </lineage>
</organism>
<dbReference type="EMBL" id="MWWQ01000006">
    <property type="protein sequence ID" value="OZG51885.1"/>
    <property type="molecule type" value="Genomic_DNA"/>
</dbReference>
<evidence type="ECO:0000313" key="2">
    <source>
        <dbReference type="EMBL" id="OZG51885.1"/>
    </source>
</evidence>
<comment type="caution">
    <text evidence="2">The sequence shown here is derived from an EMBL/GenBank/DDBJ whole genome shotgun (WGS) entry which is preliminary data.</text>
</comment>
<dbReference type="AlphaFoldDB" id="A0A261EYG8"/>
<sequence length="175" mass="18990">MHQHTHNRHGHITSIVIAVVLAIAVAIGAAYCTWFHNLNDRMPWTRVYHTDVLITVTGRSGKPISGCDVMVTPQRHEPRSSVREYTYTNTDGTARIDGVSSGQANVTVSCLQRTADRQCDAGYDSCLSADSLTQANNRAATADGDVTNHTIPVIIGSESPQMVTVPLGEWSDESI</sequence>
<keyword evidence="3" id="KW-1185">Reference proteome</keyword>
<evidence type="ECO:0000256" key="1">
    <source>
        <dbReference type="SAM" id="Phobius"/>
    </source>
</evidence>
<protein>
    <submittedName>
        <fullName evidence="2">Uncharacterized protein</fullName>
    </submittedName>
</protein>
<keyword evidence="1" id="KW-1133">Transmembrane helix</keyword>
<keyword evidence="1" id="KW-0472">Membrane</keyword>
<feature type="transmembrane region" description="Helical" evidence="1">
    <location>
        <begin position="12"/>
        <end position="34"/>
    </location>
</feature>
<accession>A0A261EYG8</accession>
<gene>
    <name evidence="2" type="ORF">PSSU_0668</name>
</gene>
<keyword evidence="1" id="KW-0812">Transmembrane</keyword>
<dbReference type="Proteomes" id="UP000216454">
    <property type="component" value="Unassembled WGS sequence"/>
</dbReference>
<evidence type="ECO:0000313" key="3">
    <source>
        <dbReference type="Proteomes" id="UP000216454"/>
    </source>
</evidence>
<reference evidence="2 3" key="1">
    <citation type="journal article" date="2017" name="BMC Genomics">
        <title>Comparative genomic and phylogenomic analyses of the Bifidobacteriaceae family.</title>
        <authorList>
            <person name="Lugli G.A."/>
            <person name="Milani C."/>
            <person name="Turroni F."/>
            <person name="Duranti S."/>
            <person name="Mancabelli L."/>
            <person name="Mangifesta M."/>
            <person name="Ferrario C."/>
            <person name="Modesto M."/>
            <person name="Mattarelli P."/>
            <person name="Jiri K."/>
            <person name="van Sinderen D."/>
            <person name="Ventura M."/>
        </authorList>
    </citation>
    <scope>NUCLEOTIDE SEQUENCE [LARGE SCALE GENOMIC DNA]</scope>
    <source>
        <strain evidence="2 3">DSM 24744</strain>
    </source>
</reference>